<name>A0ABT8CBQ7_9BACT</name>
<gene>
    <name evidence="1" type="ORF">QWZ15_20675</name>
</gene>
<dbReference type="Proteomes" id="UP001236663">
    <property type="component" value="Unassembled WGS sequence"/>
</dbReference>
<accession>A0ABT8CBQ7</accession>
<reference evidence="2" key="1">
    <citation type="journal article" date="2019" name="Int. J. Syst. Evol. Microbiol.">
        <title>The Global Catalogue of Microorganisms (GCM) 10K type strain sequencing project: providing services to taxonomists for standard genome sequencing and annotation.</title>
        <authorList>
            <consortium name="The Broad Institute Genomics Platform"/>
            <consortium name="The Broad Institute Genome Sequencing Center for Infectious Disease"/>
            <person name="Wu L."/>
            <person name="Ma J."/>
        </authorList>
    </citation>
    <scope>NUCLEOTIDE SEQUENCE [LARGE SCALE GENOMIC DNA]</scope>
    <source>
        <strain evidence="2">CECT 7706</strain>
    </source>
</reference>
<sequence>MKNRQKVQSLMNWLPFFRYYLILKKKEGGFLRESIPGETSSDFH</sequence>
<organism evidence="1 2">
    <name type="scientific">Cyclobacterium jeungdonense</name>
    <dbReference type="NCBI Taxonomy" id="708087"/>
    <lineage>
        <taxon>Bacteria</taxon>
        <taxon>Pseudomonadati</taxon>
        <taxon>Bacteroidota</taxon>
        <taxon>Cytophagia</taxon>
        <taxon>Cytophagales</taxon>
        <taxon>Cyclobacteriaceae</taxon>
        <taxon>Cyclobacterium</taxon>
    </lineage>
</organism>
<dbReference type="RefSeq" id="WP_262888542.1">
    <property type="nucleotide sequence ID" value="NZ_JAUFQS010000047.1"/>
</dbReference>
<proteinExistence type="predicted"/>
<evidence type="ECO:0000313" key="1">
    <source>
        <dbReference type="EMBL" id="MDN3690249.1"/>
    </source>
</evidence>
<evidence type="ECO:0000313" key="2">
    <source>
        <dbReference type="Proteomes" id="UP001236663"/>
    </source>
</evidence>
<dbReference type="EMBL" id="JAUFQS010000047">
    <property type="protein sequence ID" value="MDN3690249.1"/>
    <property type="molecule type" value="Genomic_DNA"/>
</dbReference>
<comment type="caution">
    <text evidence="1">The sequence shown here is derived from an EMBL/GenBank/DDBJ whole genome shotgun (WGS) entry which is preliminary data.</text>
</comment>
<keyword evidence="2" id="KW-1185">Reference proteome</keyword>
<protein>
    <submittedName>
        <fullName evidence="1">Uncharacterized protein</fullName>
    </submittedName>
</protein>